<gene>
    <name evidence="2" type="ORF">ES692_17545</name>
</gene>
<keyword evidence="1" id="KW-0812">Transmembrane</keyword>
<dbReference type="STRING" id="1123037.GCA_000425305_02747"/>
<dbReference type="AlphaFoldDB" id="A0A5C7BAM8"/>
<accession>A0A5C7BAM8</accession>
<keyword evidence="1" id="KW-0472">Membrane</keyword>
<proteinExistence type="predicted"/>
<keyword evidence="1" id="KW-1133">Transmembrane helix</keyword>
<protein>
    <submittedName>
        <fullName evidence="2">Uncharacterized protein</fullName>
    </submittedName>
</protein>
<evidence type="ECO:0000313" key="2">
    <source>
        <dbReference type="EMBL" id="TXE14922.1"/>
    </source>
</evidence>
<dbReference type="Pfam" id="PF19578">
    <property type="entry name" value="DUF6090"/>
    <property type="match status" value="1"/>
</dbReference>
<reference evidence="2 3" key="1">
    <citation type="submission" date="2019-08" db="EMBL/GenBank/DDBJ databases">
        <title>Genome of Psychroserpens burtonensis ACAM 167.</title>
        <authorList>
            <person name="Bowman J.P."/>
        </authorList>
    </citation>
    <scope>NUCLEOTIDE SEQUENCE [LARGE SCALE GENOMIC DNA]</scope>
    <source>
        <strain evidence="2 3">ACAM 167</strain>
    </source>
</reference>
<dbReference type="EMBL" id="VOSB01000049">
    <property type="protein sequence ID" value="TXE14922.1"/>
    <property type="molecule type" value="Genomic_DNA"/>
</dbReference>
<name>A0A5C7BAM8_9FLAO</name>
<organism evidence="2 3">
    <name type="scientific">Psychroserpens burtonensis</name>
    <dbReference type="NCBI Taxonomy" id="49278"/>
    <lineage>
        <taxon>Bacteria</taxon>
        <taxon>Pseudomonadati</taxon>
        <taxon>Bacteroidota</taxon>
        <taxon>Flavobacteriia</taxon>
        <taxon>Flavobacteriales</taxon>
        <taxon>Flavobacteriaceae</taxon>
        <taxon>Psychroserpens</taxon>
    </lineage>
</organism>
<dbReference type="InterPro" id="IPR045749">
    <property type="entry name" value="DUF6090"/>
</dbReference>
<evidence type="ECO:0000256" key="1">
    <source>
        <dbReference type="SAM" id="Phobius"/>
    </source>
</evidence>
<evidence type="ECO:0000313" key="3">
    <source>
        <dbReference type="Proteomes" id="UP000321938"/>
    </source>
</evidence>
<dbReference type="Proteomes" id="UP000321938">
    <property type="component" value="Unassembled WGS sequence"/>
</dbReference>
<comment type="caution">
    <text evidence="2">The sequence shown here is derived from an EMBL/GenBank/DDBJ whole genome shotgun (WGS) entry which is preliminary data.</text>
</comment>
<feature type="transmembrane region" description="Helical" evidence="1">
    <location>
        <begin position="21"/>
        <end position="42"/>
    </location>
</feature>
<sequence>MIKFFRKIRQNLLMENKTGKYFKYAIGEIVLVVIGILIALQINNWNENRKSSKIRNNYYEQVLQDLAKDTIYINRNIINLDSRISKYQNYLEKLPKAESINDVLPLIRTLDWTFGYTNFNTNTIESLISTGDIKLMPDEIRNALLDLRTTQNEIIKFTSGNNDVYLEDSQKAIGLGPANFTLNVNPKLLNQLIREEDIISAINITNGTFILKNFTEKNLLKLTQNLLESTKELSELIGEELKK</sequence>
<dbReference type="OrthoDB" id="821805at2"/>
<keyword evidence="3" id="KW-1185">Reference proteome</keyword>